<dbReference type="InterPro" id="IPR018392">
    <property type="entry name" value="LysM"/>
</dbReference>
<keyword evidence="2" id="KW-0843">Virulence</keyword>
<protein>
    <recommendedName>
        <fullName evidence="3">LysM domain-containing protein</fullName>
    </recommendedName>
</protein>
<evidence type="ECO:0000313" key="5">
    <source>
        <dbReference type="Proteomes" id="UP000701801"/>
    </source>
</evidence>
<proteinExistence type="predicted"/>
<organism evidence="4 5">
    <name type="scientific">Hymenoscyphus albidus</name>
    <dbReference type="NCBI Taxonomy" id="595503"/>
    <lineage>
        <taxon>Eukaryota</taxon>
        <taxon>Fungi</taxon>
        <taxon>Dikarya</taxon>
        <taxon>Ascomycota</taxon>
        <taxon>Pezizomycotina</taxon>
        <taxon>Leotiomycetes</taxon>
        <taxon>Helotiales</taxon>
        <taxon>Helotiaceae</taxon>
        <taxon>Hymenoscyphus</taxon>
    </lineage>
</organism>
<gene>
    <name evidence="4" type="ORF">HYALB_00009798</name>
</gene>
<keyword evidence="1" id="KW-0147">Chitin-binding</keyword>
<evidence type="ECO:0000259" key="3">
    <source>
        <dbReference type="PROSITE" id="PS51782"/>
    </source>
</evidence>
<dbReference type="OrthoDB" id="3557923at2759"/>
<evidence type="ECO:0000256" key="2">
    <source>
        <dbReference type="ARBA" id="ARBA00023026"/>
    </source>
</evidence>
<dbReference type="PANTHER" id="PTHR34997">
    <property type="entry name" value="AM15"/>
    <property type="match status" value="1"/>
</dbReference>
<dbReference type="PANTHER" id="PTHR34997:SF1">
    <property type="entry name" value="PEPTIDOGLYCAN-BINDING LYSIN DOMAIN"/>
    <property type="match status" value="1"/>
</dbReference>
<comment type="caution">
    <text evidence="4">The sequence shown here is derived from an EMBL/GenBank/DDBJ whole genome shotgun (WGS) entry which is preliminary data.</text>
</comment>
<accession>A0A9N9LL85</accession>
<evidence type="ECO:0000256" key="1">
    <source>
        <dbReference type="ARBA" id="ARBA00022669"/>
    </source>
</evidence>
<dbReference type="InterPro" id="IPR036779">
    <property type="entry name" value="LysM_dom_sf"/>
</dbReference>
<reference evidence="4" key="1">
    <citation type="submission" date="2021-07" db="EMBL/GenBank/DDBJ databases">
        <authorList>
            <person name="Durling M."/>
        </authorList>
    </citation>
    <scope>NUCLEOTIDE SEQUENCE</scope>
</reference>
<name>A0A9N9LL85_9HELO</name>
<dbReference type="GO" id="GO:0008061">
    <property type="term" value="F:chitin binding"/>
    <property type="evidence" value="ECO:0007669"/>
    <property type="project" value="UniProtKB-KW"/>
</dbReference>
<keyword evidence="5" id="KW-1185">Reference proteome</keyword>
<dbReference type="PROSITE" id="PS51782">
    <property type="entry name" value="LYSM"/>
    <property type="match status" value="1"/>
</dbReference>
<dbReference type="InterPro" id="IPR052210">
    <property type="entry name" value="LysM1-like"/>
</dbReference>
<dbReference type="AlphaFoldDB" id="A0A9N9LL85"/>
<evidence type="ECO:0000313" key="4">
    <source>
        <dbReference type="EMBL" id="CAG8974621.1"/>
    </source>
</evidence>
<sequence>MAYTSSRAITNCSEPTTVLSYSWNPAVGNDCSSLFLGYYYCVAVTETPTGPPATTTTAAPSGPSPTQGGIIADYCSGLFLDYYYCIAITGTPTTAPATTTTTTPAGPTVSPTQAGVSANCKNWYLVSSGDYCQKIADQFEISLANL</sequence>
<dbReference type="Gene3D" id="3.10.350.10">
    <property type="entry name" value="LysM domain"/>
    <property type="match status" value="2"/>
</dbReference>
<dbReference type="EMBL" id="CAJVRM010000110">
    <property type="protein sequence ID" value="CAG8974621.1"/>
    <property type="molecule type" value="Genomic_DNA"/>
</dbReference>
<dbReference type="Proteomes" id="UP000701801">
    <property type="component" value="Unassembled WGS sequence"/>
</dbReference>
<feature type="domain" description="LysM" evidence="3">
    <location>
        <begin position="122"/>
        <end position="146"/>
    </location>
</feature>